<protein>
    <recommendedName>
        <fullName evidence="3">CCHC-type domain-containing protein</fullName>
    </recommendedName>
</protein>
<gene>
    <name evidence="4" type="ORF">GOBAR_AA02724</name>
</gene>
<dbReference type="Proteomes" id="UP000239757">
    <property type="component" value="Unassembled WGS sequence"/>
</dbReference>
<keyword evidence="1" id="KW-0479">Metal-binding</keyword>
<accession>A0A2P5YQJ5</accession>
<dbReference type="GO" id="GO:0008270">
    <property type="term" value="F:zinc ion binding"/>
    <property type="evidence" value="ECO:0007669"/>
    <property type="project" value="UniProtKB-KW"/>
</dbReference>
<dbReference type="InterPro" id="IPR040256">
    <property type="entry name" value="At4g02000-like"/>
</dbReference>
<evidence type="ECO:0000256" key="1">
    <source>
        <dbReference type="PROSITE-ProRule" id="PRU00047"/>
    </source>
</evidence>
<dbReference type="InterPro" id="IPR001878">
    <property type="entry name" value="Znf_CCHC"/>
</dbReference>
<reference evidence="4 5" key="1">
    <citation type="submission" date="2015-01" db="EMBL/GenBank/DDBJ databases">
        <title>Genome of allotetraploid Gossypium barbadense reveals genomic plasticity and fiber elongation in cotton evolution.</title>
        <authorList>
            <person name="Chen X."/>
            <person name="Liu X."/>
            <person name="Zhao B."/>
            <person name="Zheng H."/>
            <person name="Hu Y."/>
            <person name="Lu G."/>
            <person name="Yang C."/>
            <person name="Chen J."/>
            <person name="Shan C."/>
            <person name="Zhang L."/>
            <person name="Zhou Y."/>
            <person name="Wang L."/>
            <person name="Guo W."/>
            <person name="Bai Y."/>
            <person name="Ruan J."/>
            <person name="Shangguan X."/>
            <person name="Mao Y."/>
            <person name="Jiang J."/>
            <person name="Zhu Y."/>
            <person name="Lei J."/>
            <person name="Kang H."/>
            <person name="Chen S."/>
            <person name="He X."/>
            <person name="Wang R."/>
            <person name="Wang Y."/>
            <person name="Chen J."/>
            <person name="Wang L."/>
            <person name="Yu S."/>
            <person name="Wang B."/>
            <person name="Wei J."/>
            <person name="Song S."/>
            <person name="Lu X."/>
            <person name="Gao Z."/>
            <person name="Gu W."/>
            <person name="Deng X."/>
            <person name="Ma D."/>
            <person name="Wang S."/>
            <person name="Liang W."/>
            <person name="Fang L."/>
            <person name="Cai C."/>
            <person name="Zhu X."/>
            <person name="Zhou B."/>
            <person name="Zhang Y."/>
            <person name="Chen Z."/>
            <person name="Xu S."/>
            <person name="Zhu R."/>
            <person name="Wang S."/>
            <person name="Zhang T."/>
            <person name="Zhao G."/>
        </authorList>
    </citation>
    <scope>NUCLEOTIDE SEQUENCE [LARGE SCALE GENOMIC DNA]</scope>
    <source>
        <strain evidence="5">cv. Xinhai21</strain>
        <tissue evidence="4">Leaf</tissue>
    </source>
</reference>
<feature type="domain" description="CCHC-type" evidence="3">
    <location>
        <begin position="191"/>
        <end position="205"/>
    </location>
</feature>
<feature type="region of interest" description="Disordered" evidence="2">
    <location>
        <begin position="28"/>
        <end position="71"/>
    </location>
</feature>
<dbReference type="PANTHER" id="PTHR31286">
    <property type="entry name" value="GLYCINE-RICH CELL WALL STRUCTURAL PROTEIN 1.8-LIKE"/>
    <property type="match status" value="1"/>
</dbReference>
<evidence type="ECO:0000256" key="2">
    <source>
        <dbReference type="SAM" id="MobiDB-lite"/>
    </source>
</evidence>
<sequence length="321" mass="35782">MSLSGHISTFVPLVKTVLSRPMEFSSTLPPVSSSPPDFCPSPSVTDNPQAEVGSDREPLNSSSLPNSDGVPSPMNDYNRVLMGGLWMVYDHYLEVQPWSRKFSIEEAHLSNIIAWILLPGLYYHYYIKVLMLELAEVSGRVVKMDYNTTDGKRGKFAMIAVVVDLSKPLSLFLGIDRKKQAVVYEGLPSICYDCSRVGHIKENCKLNPSEKKTDTLSTAMEEMMNHTLVNLMRKKVERKNAPKHLLSELIAYLSRKLIEHTSQMDNPNGGSRNGLLPSTSFGENEEIEQPMIVAEDVEAENDVEVNDSPDSNLRVAGSITF</sequence>
<dbReference type="OrthoDB" id="995555at2759"/>
<proteinExistence type="predicted"/>
<feature type="compositionally biased region" description="Low complexity" evidence="2">
    <location>
        <begin position="28"/>
        <end position="43"/>
    </location>
</feature>
<feature type="region of interest" description="Disordered" evidence="2">
    <location>
        <begin position="262"/>
        <end position="281"/>
    </location>
</feature>
<evidence type="ECO:0000313" key="5">
    <source>
        <dbReference type="Proteomes" id="UP000239757"/>
    </source>
</evidence>
<dbReference type="PANTHER" id="PTHR31286:SF99">
    <property type="entry name" value="DUF4283 DOMAIN-CONTAINING PROTEIN"/>
    <property type="match status" value="1"/>
</dbReference>
<keyword evidence="1" id="KW-0863">Zinc-finger</keyword>
<evidence type="ECO:0000259" key="3">
    <source>
        <dbReference type="PROSITE" id="PS50158"/>
    </source>
</evidence>
<name>A0A2P5YQJ5_GOSBA</name>
<dbReference type="PROSITE" id="PS50158">
    <property type="entry name" value="ZF_CCHC"/>
    <property type="match status" value="1"/>
</dbReference>
<keyword evidence="1" id="KW-0862">Zinc</keyword>
<dbReference type="AlphaFoldDB" id="A0A2P5YQJ5"/>
<evidence type="ECO:0000313" key="4">
    <source>
        <dbReference type="EMBL" id="PPS17854.1"/>
    </source>
</evidence>
<dbReference type="GO" id="GO:0003676">
    <property type="term" value="F:nucleic acid binding"/>
    <property type="evidence" value="ECO:0007669"/>
    <property type="project" value="InterPro"/>
</dbReference>
<organism evidence="4 5">
    <name type="scientific">Gossypium barbadense</name>
    <name type="common">Sea Island cotton</name>
    <name type="synonym">Hibiscus barbadensis</name>
    <dbReference type="NCBI Taxonomy" id="3634"/>
    <lineage>
        <taxon>Eukaryota</taxon>
        <taxon>Viridiplantae</taxon>
        <taxon>Streptophyta</taxon>
        <taxon>Embryophyta</taxon>
        <taxon>Tracheophyta</taxon>
        <taxon>Spermatophyta</taxon>
        <taxon>Magnoliopsida</taxon>
        <taxon>eudicotyledons</taxon>
        <taxon>Gunneridae</taxon>
        <taxon>Pentapetalae</taxon>
        <taxon>rosids</taxon>
        <taxon>malvids</taxon>
        <taxon>Malvales</taxon>
        <taxon>Malvaceae</taxon>
        <taxon>Malvoideae</taxon>
        <taxon>Gossypium</taxon>
    </lineage>
</organism>
<dbReference type="EMBL" id="KZ662889">
    <property type="protein sequence ID" value="PPS17854.1"/>
    <property type="molecule type" value="Genomic_DNA"/>
</dbReference>